<dbReference type="InterPro" id="IPR000873">
    <property type="entry name" value="AMP-dep_synth/lig_dom"/>
</dbReference>
<name>A0AAV3UQV3_9EURY</name>
<evidence type="ECO:0000259" key="3">
    <source>
        <dbReference type="Pfam" id="PF00501"/>
    </source>
</evidence>
<proteinExistence type="inferred from homology"/>
<feature type="domain" description="AMP-binding enzyme C-terminal" evidence="4">
    <location>
        <begin position="438"/>
        <end position="513"/>
    </location>
</feature>
<protein>
    <submittedName>
        <fullName evidence="5">Fatty acid--CoA ligase</fullName>
    </submittedName>
</protein>
<dbReference type="InterPro" id="IPR020845">
    <property type="entry name" value="AMP-binding_CS"/>
</dbReference>
<dbReference type="FunFam" id="3.30.300.30:FF:000008">
    <property type="entry name" value="2,3-dihydroxybenzoate-AMP ligase"/>
    <property type="match status" value="1"/>
</dbReference>
<dbReference type="Proteomes" id="UP001501729">
    <property type="component" value="Unassembled WGS sequence"/>
</dbReference>
<keyword evidence="6" id="KW-1185">Reference proteome</keyword>
<dbReference type="RefSeq" id="WP_227778780.1">
    <property type="nucleotide sequence ID" value="NZ_BAABKX010000030.1"/>
</dbReference>
<evidence type="ECO:0000256" key="2">
    <source>
        <dbReference type="ARBA" id="ARBA00022598"/>
    </source>
</evidence>
<dbReference type="InterPro" id="IPR042099">
    <property type="entry name" value="ANL_N_sf"/>
</dbReference>
<dbReference type="PROSITE" id="PS00455">
    <property type="entry name" value="AMP_BINDING"/>
    <property type="match status" value="1"/>
</dbReference>
<dbReference type="InterPro" id="IPR045851">
    <property type="entry name" value="AMP-bd_C_sf"/>
</dbReference>
<evidence type="ECO:0000256" key="1">
    <source>
        <dbReference type="ARBA" id="ARBA00006432"/>
    </source>
</evidence>
<gene>
    <name evidence="5" type="ORF">GCM10025751_53360</name>
</gene>
<reference evidence="5 6" key="1">
    <citation type="journal article" date="2019" name="Int. J. Syst. Evol. Microbiol.">
        <title>The Global Catalogue of Microorganisms (GCM) 10K type strain sequencing project: providing services to taxonomists for standard genome sequencing and annotation.</title>
        <authorList>
            <consortium name="The Broad Institute Genomics Platform"/>
            <consortium name="The Broad Institute Genome Sequencing Center for Infectious Disease"/>
            <person name="Wu L."/>
            <person name="Ma J."/>
        </authorList>
    </citation>
    <scope>NUCLEOTIDE SEQUENCE [LARGE SCALE GENOMIC DNA]</scope>
    <source>
        <strain evidence="5 6">JCM 17504</strain>
    </source>
</reference>
<feature type="domain" description="AMP-dependent synthetase/ligase" evidence="3">
    <location>
        <begin position="11"/>
        <end position="388"/>
    </location>
</feature>
<dbReference type="PANTHER" id="PTHR43767:SF1">
    <property type="entry name" value="NONRIBOSOMAL PEPTIDE SYNTHASE PES1 (EUROFUNG)-RELATED"/>
    <property type="match status" value="1"/>
</dbReference>
<dbReference type="GO" id="GO:0016878">
    <property type="term" value="F:acid-thiol ligase activity"/>
    <property type="evidence" value="ECO:0007669"/>
    <property type="project" value="UniProtKB-ARBA"/>
</dbReference>
<accession>A0AAV3UQV3</accession>
<organism evidence="5 6">
    <name type="scientific">Haladaptatus pallidirubidus</name>
    <dbReference type="NCBI Taxonomy" id="1008152"/>
    <lineage>
        <taxon>Archaea</taxon>
        <taxon>Methanobacteriati</taxon>
        <taxon>Methanobacteriota</taxon>
        <taxon>Stenosarchaea group</taxon>
        <taxon>Halobacteria</taxon>
        <taxon>Halobacteriales</taxon>
        <taxon>Haladaptataceae</taxon>
        <taxon>Haladaptatus</taxon>
    </lineage>
</organism>
<dbReference type="Pfam" id="PF13193">
    <property type="entry name" value="AMP-binding_C"/>
    <property type="match status" value="1"/>
</dbReference>
<dbReference type="GeneID" id="68617540"/>
<dbReference type="Pfam" id="PF00501">
    <property type="entry name" value="AMP-binding"/>
    <property type="match status" value="1"/>
</dbReference>
<dbReference type="InterPro" id="IPR025110">
    <property type="entry name" value="AMP-bd_C"/>
</dbReference>
<dbReference type="AlphaFoldDB" id="A0AAV3UQV3"/>
<sequence>MSILPTVPETLERTAQKYPDREAIVYPYKDIRWEYTEFNDKVTRFANAISNLGIDVDECMSLFLKNSAEFAVAAYGTARAGAVMNPVNYRLAPADVVYILGDCDSKLLLFEEDTRETIEHCLDDLEMVEHFIFIDDDVTNTPEYAVGFHSLLAESSSETPTVELNSEDQYIVAYTSGTTGRPKGVVHTHEDATYHNMLYNGRKGIDFREIGISVMPMYHVAELNCGLFARANLGAKSVILHEFDARRVLEMVDQEQATYLFVASRTWSELLQTAEQIDFDGSSLALGVYGAAPMPPSLLEQCMDVFTDSFATAYGMTEMGPNATFLLPFEVKENLGSVGRAAPNHKVRIVQPTESESPENMVSPDDTLEVGAIGEIVLQGPPMMNRYWKLPKETESAIRDGWFFTGDAGYLDESGYLYLIDRIDDMIISGGENIYPTEVENVLYQHESIAEVAVVGEENNEWGETIVAYVVLSDETTEESLDAFCKQSPELADFKRPRAYYFRDELPKNPSGKIQKFKLRD</sequence>
<evidence type="ECO:0000259" key="4">
    <source>
        <dbReference type="Pfam" id="PF13193"/>
    </source>
</evidence>
<dbReference type="EMBL" id="BAABKX010000030">
    <property type="protein sequence ID" value="GAA5064164.1"/>
    <property type="molecule type" value="Genomic_DNA"/>
</dbReference>
<dbReference type="Gene3D" id="3.40.50.12780">
    <property type="entry name" value="N-terminal domain of ligase-like"/>
    <property type="match status" value="1"/>
</dbReference>
<keyword evidence="2 5" id="KW-0436">Ligase</keyword>
<dbReference type="Gene3D" id="3.30.300.30">
    <property type="match status" value="1"/>
</dbReference>
<evidence type="ECO:0000313" key="5">
    <source>
        <dbReference type="EMBL" id="GAA5064164.1"/>
    </source>
</evidence>
<dbReference type="NCBIfam" id="NF004837">
    <property type="entry name" value="PRK06187.1"/>
    <property type="match status" value="1"/>
</dbReference>
<dbReference type="PANTHER" id="PTHR43767">
    <property type="entry name" value="LONG-CHAIN-FATTY-ACID--COA LIGASE"/>
    <property type="match status" value="1"/>
</dbReference>
<dbReference type="InterPro" id="IPR050237">
    <property type="entry name" value="ATP-dep_AMP-bd_enzyme"/>
</dbReference>
<comment type="similarity">
    <text evidence="1">Belongs to the ATP-dependent AMP-binding enzyme family.</text>
</comment>
<dbReference type="SUPFAM" id="SSF56801">
    <property type="entry name" value="Acetyl-CoA synthetase-like"/>
    <property type="match status" value="1"/>
</dbReference>
<comment type="caution">
    <text evidence="5">The sequence shown here is derived from an EMBL/GenBank/DDBJ whole genome shotgun (WGS) entry which is preliminary data.</text>
</comment>
<evidence type="ECO:0000313" key="6">
    <source>
        <dbReference type="Proteomes" id="UP001501729"/>
    </source>
</evidence>